<sequence length="446" mass="48575">MNRSTELFQRDADAVSDVMKLRFYPMVAKAAGGALIRDADGREYLDFSAGWGVANTGYGHPRIVNAVCKEMNRLSFSPTISVLNEESIELAERLREMTPGDFEKAVWYGHSGSDANEFLYKMIPAATGRSRIVSFVGSYHGQTMGSYSMSGHPAQGKFTGGGNVTRIPYPYCYRCPFERDRETCGLFCLKYVEDFVFASQVSPAQVGALIAEAVQCDGGDVVPPDGYLQGLERMCRRYGILFILDEVKIGFGRTGKMFGFENWGVTPDAVVMAKPMGSGQPISAVTGRKELMDAGVGMHMFTTAGNPVACAASLATIDVIEEEKLAENAEIQGEYLLGRLRELQAGCPVIGDVRGKGLVIGIELVENPETKKPASELAALVVYRCYELGLLLFDSGISANVIELTPPLIITKQQCDRAVEVLRQAIEDAMTGRIIREDLGDFAGWG</sequence>
<dbReference type="PIRSF" id="PIRSF000521">
    <property type="entry name" value="Transaminase_4ab_Lys_Orn"/>
    <property type="match status" value="1"/>
</dbReference>
<evidence type="ECO:0000313" key="4">
    <source>
        <dbReference type="EMBL" id="OLR56295.1"/>
    </source>
</evidence>
<dbReference type="InterPro" id="IPR005814">
    <property type="entry name" value="Aminotrans_3"/>
</dbReference>
<dbReference type="CDD" id="cd00610">
    <property type="entry name" value="OAT_like"/>
    <property type="match status" value="1"/>
</dbReference>
<dbReference type="EMBL" id="MJIE01000001">
    <property type="protein sequence ID" value="OLR56295.1"/>
    <property type="molecule type" value="Genomic_DNA"/>
</dbReference>
<evidence type="ECO:0000256" key="1">
    <source>
        <dbReference type="ARBA" id="ARBA00008954"/>
    </source>
</evidence>
<protein>
    <submittedName>
        <fullName evidence="4">Aminotransferase class III</fullName>
    </submittedName>
</protein>
<dbReference type="STRING" id="1261640.BHK98_09580"/>
<name>A0A1Q9JJF8_9FIRM</name>
<dbReference type="Proteomes" id="UP000187404">
    <property type="component" value="Unassembled WGS sequence"/>
</dbReference>
<dbReference type="AlphaFoldDB" id="A0A1Q9JJF8"/>
<comment type="similarity">
    <text evidence="1 3">Belongs to the class-III pyridoxal-phosphate-dependent aminotransferase family.</text>
</comment>
<dbReference type="InterPro" id="IPR015422">
    <property type="entry name" value="PyrdxlP-dep_Trfase_small"/>
</dbReference>
<organism evidence="4 5">
    <name type="scientific">Hornefia porci</name>
    <dbReference type="NCBI Taxonomy" id="2652292"/>
    <lineage>
        <taxon>Bacteria</taxon>
        <taxon>Bacillati</taxon>
        <taxon>Bacillota</taxon>
        <taxon>Clostridia</taxon>
        <taxon>Peptostreptococcales</taxon>
        <taxon>Anaerovoracaceae</taxon>
        <taxon>Hornefia</taxon>
    </lineage>
</organism>
<reference evidence="4 5" key="1">
    <citation type="journal article" date="2016" name="Appl. Environ. Microbiol.">
        <title>Function and Phylogeny of Bacterial Butyryl Coenzyme A:Acetate Transferases and Their Diversity in the Proximal Colon of Swine.</title>
        <authorList>
            <person name="Trachsel J."/>
            <person name="Bayles D.O."/>
            <person name="Looft T."/>
            <person name="Levine U.Y."/>
            <person name="Allen H.K."/>
        </authorList>
    </citation>
    <scope>NUCLEOTIDE SEQUENCE [LARGE SCALE GENOMIC DNA]</scope>
    <source>
        <strain evidence="4 5">68-3-10</strain>
    </source>
</reference>
<keyword evidence="2 3" id="KW-0663">Pyridoxal phosphate</keyword>
<keyword evidence="4" id="KW-0808">Transferase</keyword>
<evidence type="ECO:0000256" key="2">
    <source>
        <dbReference type="ARBA" id="ARBA00022898"/>
    </source>
</evidence>
<dbReference type="PROSITE" id="PS00600">
    <property type="entry name" value="AA_TRANSFER_CLASS_3"/>
    <property type="match status" value="1"/>
</dbReference>
<dbReference type="Gene3D" id="3.90.1150.10">
    <property type="entry name" value="Aspartate Aminotransferase, domain 1"/>
    <property type="match status" value="1"/>
</dbReference>
<comment type="caution">
    <text evidence="4">The sequence shown here is derived from an EMBL/GenBank/DDBJ whole genome shotgun (WGS) entry which is preliminary data.</text>
</comment>
<dbReference type="InterPro" id="IPR015424">
    <property type="entry name" value="PyrdxlP-dep_Trfase"/>
</dbReference>
<dbReference type="InterPro" id="IPR015421">
    <property type="entry name" value="PyrdxlP-dep_Trfase_major"/>
</dbReference>
<dbReference type="GO" id="GO:0008483">
    <property type="term" value="F:transaminase activity"/>
    <property type="evidence" value="ECO:0007669"/>
    <property type="project" value="UniProtKB-KW"/>
</dbReference>
<dbReference type="Gene3D" id="3.40.640.10">
    <property type="entry name" value="Type I PLP-dependent aspartate aminotransferase-like (Major domain)"/>
    <property type="match status" value="1"/>
</dbReference>
<dbReference type="PANTHER" id="PTHR45688">
    <property type="match status" value="1"/>
</dbReference>
<dbReference type="OrthoDB" id="9807885at2"/>
<dbReference type="PANTHER" id="PTHR45688:SF13">
    <property type="entry name" value="ALANINE--GLYOXYLATE AMINOTRANSFERASE 2-LIKE"/>
    <property type="match status" value="1"/>
</dbReference>
<keyword evidence="5" id="KW-1185">Reference proteome</keyword>
<dbReference type="SUPFAM" id="SSF53383">
    <property type="entry name" value="PLP-dependent transferases"/>
    <property type="match status" value="1"/>
</dbReference>
<dbReference type="Pfam" id="PF00202">
    <property type="entry name" value="Aminotran_3"/>
    <property type="match status" value="1"/>
</dbReference>
<accession>A0A1Q9JJF8</accession>
<proteinExistence type="inferred from homology"/>
<dbReference type="GO" id="GO:0030170">
    <property type="term" value="F:pyridoxal phosphate binding"/>
    <property type="evidence" value="ECO:0007669"/>
    <property type="project" value="InterPro"/>
</dbReference>
<dbReference type="InterPro" id="IPR049704">
    <property type="entry name" value="Aminotrans_3_PPA_site"/>
</dbReference>
<evidence type="ECO:0000256" key="3">
    <source>
        <dbReference type="RuleBase" id="RU003560"/>
    </source>
</evidence>
<keyword evidence="4" id="KW-0032">Aminotransferase</keyword>
<dbReference type="RefSeq" id="WP_075713781.1">
    <property type="nucleotide sequence ID" value="NZ_MJIE01000001.1"/>
</dbReference>
<gene>
    <name evidence="4" type="ORF">BHK98_09580</name>
</gene>
<evidence type="ECO:0000313" key="5">
    <source>
        <dbReference type="Proteomes" id="UP000187404"/>
    </source>
</evidence>